<dbReference type="GO" id="GO:0097149">
    <property type="term" value="C:centralspindlin complex"/>
    <property type="evidence" value="ECO:0007669"/>
    <property type="project" value="TreeGrafter"/>
</dbReference>
<dbReference type="GO" id="GO:0032154">
    <property type="term" value="C:cleavage furrow"/>
    <property type="evidence" value="ECO:0007669"/>
    <property type="project" value="TreeGrafter"/>
</dbReference>
<dbReference type="GO" id="GO:0007266">
    <property type="term" value="P:Rho protein signal transduction"/>
    <property type="evidence" value="ECO:0007669"/>
    <property type="project" value="TreeGrafter"/>
</dbReference>
<reference evidence="2 3" key="1">
    <citation type="submission" date="2018-08" db="EMBL/GenBank/DDBJ databases">
        <authorList>
            <person name="Laetsch R D."/>
            <person name="Stevens L."/>
            <person name="Kumar S."/>
            <person name="Blaxter L. M."/>
        </authorList>
    </citation>
    <scope>NUCLEOTIDE SEQUENCE [LARGE SCALE GENOMIC DNA]</scope>
</reference>
<name>A0A3P6SR92_LITSI</name>
<gene>
    <name evidence="2" type="ORF">NLS_LOCUS996</name>
</gene>
<sequence>MIFEGVTSGAESYKRLRRRPKKRMECEATHWLRTPDSRTSPQRYTATKADEREMAATVTFENHDVVRLEFFWRLFSTLDSSMLEYILKAFDLLEQMRQNWDYEKIRAEAMEEELHHRIKEKDGLRKEIRIYREQLRDARSQIATLMSDKKSMEYDIAEWERKFELVNDLLKDQSHLSMEDRQKLFANGHLLNKKPAILRGTHLNFSRDSSDGENIDYDKTADTLDISSNEMEESRLRSGKVYRKQVASEAPCKRLKDESEAHITTVVATMNAECNKSPVAKITTPSSMNRSLSAANTVNKSEETLTLPTTPRCEISSVDLLVIYP</sequence>
<organism evidence="2 3">
    <name type="scientific">Litomosoides sigmodontis</name>
    <name type="common">Filarial nematode worm</name>
    <dbReference type="NCBI Taxonomy" id="42156"/>
    <lineage>
        <taxon>Eukaryota</taxon>
        <taxon>Metazoa</taxon>
        <taxon>Ecdysozoa</taxon>
        <taxon>Nematoda</taxon>
        <taxon>Chromadorea</taxon>
        <taxon>Rhabditida</taxon>
        <taxon>Spirurina</taxon>
        <taxon>Spiruromorpha</taxon>
        <taxon>Filarioidea</taxon>
        <taxon>Onchocercidae</taxon>
        <taxon>Litomosoides</taxon>
    </lineage>
</organism>
<keyword evidence="3" id="KW-1185">Reference proteome</keyword>
<dbReference type="AlphaFoldDB" id="A0A3P6SR92"/>
<dbReference type="GO" id="GO:0000281">
    <property type="term" value="P:mitotic cytokinesis"/>
    <property type="evidence" value="ECO:0007669"/>
    <property type="project" value="TreeGrafter"/>
</dbReference>
<keyword evidence="1" id="KW-0175">Coiled coil</keyword>
<protein>
    <submittedName>
        <fullName evidence="2">Uncharacterized protein</fullName>
    </submittedName>
</protein>
<dbReference type="EMBL" id="UYRX01000031">
    <property type="protein sequence ID" value="VDK70135.1"/>
    <property type="molecule type" value="Genomic_DNA"/>
</dbReference>
<dbReference type="GO" id="GO:0051233">
    <property type="term" value="C:spindle midzone"/>
    <property type="evidence" value="ECO:0007669"/>
    <property type="project" value="TreeGrafter"/>
</dbReference>
<dbReference type="PANTHER" id="PTHR46199:SF3">
    <property type="entry name" value="RAC GTPASE-ACTIVATING PROTEIN 1"/>
    <property type="match status" value="1"/>
</dbReference>
<dbReference type="OrthoDB" id="2218807at2759"/>
<dbReference type="Proteomes" id="UP000277928">
    <property type="component" value="Unassembled WGS sequence"/>
</dbReference>
<proteinExistence type="predicted"/>
<accession>A0A3P6SR92</accession>
<dbReference type="STRING" id="42156.A0A3P6SR92"/>
<evidence type="ECO:0000256" key="1">
    <source>
        <dbReference type="SAM" id="Coils"/>
    </source>
</evidence>
<evidence type="ECO:0000313" key="2">
    <source>
        <dbReference type="EMBL" id="VDK70135.1"/>
    </source>
</evidence>
<dbReference type="GO" id="GO:0051256">
    <property type="term" value="P:mitotic spindle midzone assembly"/>
    <property type="evidence" value="ECO:0007669"/>
    <property type="project" value="TreeGrafter"/>
</dbReference>
<dbReference type="GO" id="GO:0005634">
    <property type="term" value="C:nucleus"/>
    <property type="evidence" value="ECO:0007669"/>
    <property type="project" value="TreeGrafter"/>
</dbReference>
<feature type="coiled-coil region" evidence="1">
    <location>
        <begin position="107"/>
        <end position="148"/>
    </location>
</feature>
<dbReference type="GO" id="GO:0030496">
    <property type="term" value="C:midbody"/>
    <property type="evidence" value="ECO:0007669"/>
    <property type="project" value="TreeGrafter"/>
</dbReference>
<dbReference type="PANTHER" id="PTHR46199">
    <property type="entry name" value="RAC GTPASE-ACTIVATING PROTEIN 1"/>
    <property type="match status" value="1"/>
</dbReference>
<dbReference type="GO" id="GO:0005096">
    <property type="term" value="F:GTPase activator activity"/>
    <property type="evidence" value="ECO:0007669"/>
    <property type="project" value="TreeGrafter"/>
</dbReference>
<evidence type="ECO:0000313" key="3">
    <source>
        <dbReference type="Proteomes" id="UP000277928"/>
    </source>
</evidence>